<feature type="compositionally biased region" description="Low complexity" evidence="8">
    <location>
        <begin position="808"/>
        <end position="819"/>
    </location>
</feature>
<name>A0A2C5YC43_9HYPO</name>
<dbReference type="Proteomes" id="UP000226192">
    <property type="component" value="Unassembled WGS sequence"/>
</dbReference>
<evidence type="ECO:0000256" key="1">
    <source>
        <dbReference type="ARBA" id="ARBA00004496"/>
    </source>
</evidence>
<feature type="compositionally biased region" description="Basic and acidic residues" evidence="8">
    <location>
        <begin position="178"/>
        <end position="189"/>
    </location>
</feature>
<feature type="compositionally biased region" description="Polar residues" evidence="8">
    <location>
        <begin position="33"/>
        <end position="49"/>
    </location>
</feature>
<feature type="compositionally biased region" description="Basic and acidic residues" evidence="8">
    <location>
        <begin position="494"/>
        <end position="507"/>
    </location>
</feature>
<reference evidence="9 10" key="1">
    <citation type="submission" date="2017-06" db="EMBL/GenBank/DDBJ databases">
        <title>Ant-infecting Ophiocordyceps genomes reveal a high diversity of potential behavioral manipulation genes and a possible major role for enterotoxins.</title>
        <authorList>
            <person name="De Bekker C."/>
            <person name="Evans H.C."/>
            <person name="Brachmann A."/>
            <person name="Hughes D.P."/>
        </authorList>
    </citation>
    <scope>NUCLEOTIDE SEQUENCE [LARGE SCALE GENOMIC DNA]</scope>
    <source>
        <strain evidence="9 10">Map64</strain>
    </source>
</reference>
<evidence type="ECO:0000313" key="10">
    <source>
        <dbReference type="Proteomes" id="UP000226192"/>
    </source>
</evidence>
<feature type="compositionally biased region" description="Basic residues" evidence="8">
    <location>
        <begin position="134"/>
        <end position="144"/>
    </location>
</feature>
<evidence type="ECO:0000256" key="8">
    <source>
        <dbReference type="SAM" id="MobiDB-lite"/>
    </source>
</evidence>
<evidence type="ECO:0000256" key="7">
    <source>
        <dbReference type="RuleBase" id="RU049441"/>
    </source>
</evidence>
<feature type="region of interest" description="Disordered" evidence="8">
    <location>
        <begin position="494"/>
        <end position="875"/>
    </location>
</feature>
<comment type="subcellular location">
    <subcellularLocation>
        <location evidence="1 7">Cytoplasm</location>
    </subcellularLocation>
</comment>
<evidence type="ECO:0000256" key="5">
    <source>
        <dbReference type="ARBA" id="ARBA00023016"/>
    </source>
</evidence>
<dbReference type="PANTHER" id="PTHR23075">
    <property type="entry name" value="PUTATIVE ATP-ASE"/>
    <property type="match status" value="1"/>
</dbReference>
<feature type="compositionally biased region" description="Basic residues" evidence="8">
    <location>
        <begin position="64"/>
        <end position="74"/>
    </location>
</feature>
<gene>
    <name evidence="9" type="ORF">CDD81_3438</name>
</gene>
<evidence type="ECO:0000256" key="3">
    <source>
        <dbReference type="ARBA" id="ARBA00020733"/>
    </source>
</evidence>
<feature type="compositionally biased region" description="Basic and acidic residues" evidence="8">
    <location>
        <begin position="384"/>
        <end position="397"/>
    </location>
</feature>
<feature type="region of interest" description="Disordered" evidence="8">
    <location>
        <begin position="1"/>
        <end position="189"/>
    </location>
</feature>
<comment type="caution">
    <text evidence="9">The sequence shown here is derived from an EMBL/GenBank/DDBJ whole genome shotgun (WGS) entry which is preliminary data.</text>
</comment>
<dbReference type="GO" id="GO:0008270">
    <property type="term" value="F:zinc ion binding"/>
    <property type="evidence" value="ECO:0007669"/>
    <property type="project" value="TreeGrafter"/>
</dbReference>
<feature type="compositionally biased region" description="Basic and acidic residues" evidence="8">
    <location>
        <begin position="526"/>
        <end position="677"/>
    </location>
</feature>
<sequence length="1203" mass="131202">MPASKQNSAAPTSALPRNATSQVSQDGGRVASLKSTPTDSSPLPNTNHLSLPRPQGDAPAPPVNRKKQKRRQKAAARVAAEQLADDNAPPLDAPPRPDHDAVSDEEDGESLGQPPPDALPPPTTNGHSGEASKSKKAKKKKKKNVLGSGSSAGQTPSATTTTDSPANMSMGLRGSGMSRDKIWSNSNQEERERIKEFWLGLGEDDRKSLVKVEKDAVLKKMKEQQKHTCSCTVCGRKRTAIEEELEGLYDAYYLELEQFANQGEGPPLLQPPPLRELPMQPPPRLPSQFTARVPLRGRMVEHVGEDDEEEIDGAYSEDEVDEDEFSDDEEPPEEFHSSHDRDVADFLTFGNSLQVKGGILTVADDLLKNDGKRFIEMMEQLAERRMAREEDAREHFARAYAPPNGSYSAPHNHTHAPPPEEEEYEEEEEEEEDDYEDSQEEEYEDEEDSMTEEARMEEGRRMFQIFAARMFEQRVLSAYKEKVAKERQQKLLEELEEESRQVDEQKAKKAKNAQKKKDKAAQKKQAQAEEKARKEAERAAEEAARAEEEQRRAAEQRQRAEEKRKQKEAQRKAEDEARLKREAERQRRIHEQKEKQAEQERRAREAKERERKAKEETRLREQEAREQREREAQERKEKQERDKREKEARAAKAQREAQREAREAAAARDRAKEEKAAAHKAAQSSKRQSGSQGHGTVLPQHAASNAAAAAAASFASPKVPVATPAIPKAPTPMKPRAVSQAAEGNQASASVPPPPPPPLQWTMQSSPAPAQQTQAPTTTPLAATPVQSGPGSIGQERKGSIIGFAPLNQHQQQHQQQHVNRQHQQHAAQSTSPPSSQPNHTPSQGTPFQMPAMTMQPPPGLGQQRPPGFGSPISPEPMFALGGFRPGPMPNMMIPPPGMNNAGGRNFTPMPMPPPGFAQGAGPSEQFAMTQGFGLPKDMALPTHNRQGSAGLDGAIGAPAQPIGRPAPIRRPGSVSQVQARVLDENPRHLGSRVLVEEEDAPSSDAVAGGMRSQLPDLRGAFAPNHSQFLEASLPMGHGPWGHAGGVQPFGSPGFGNATWASPTMPPGFSVGSPASGLVAMRPPAQPRHVAVRLMLCQACKDLANTTAASASGFIDLGLVKSHIETLSGDLSITEQDLLNLCDTEGNASNGGGAFDVRHHGDLAHAIRWAPDAGDGLNPHYRAVGAPGEIGSPLASQASLRGI</sequence>
<feature type="compositionally biased region" description="Low complexity" evidence="8">
    <location>
        <begin position="825"/>
        <end position="844"/>
    </location>
</feature>
<evidence type="ECO:0000256" key="4">
    <source>
        <dbReference type="ARBA" id="ARBA00022490"/>
    </source>
</evidence>
<protein>
    <recommendedName>
        <fullName evidence="3 7">Stress response protein NST1</fullName>
    </recommendedName>
</protein>
<keyword evidence="6 7" id="KW-0175">Coiled coil</keyword>
<comment type="function">
    <text evidence="7">May act as a negative regulator of salt tolerance.</text>
</comment>
<dbReference type="OrthoDB" id="21629at2759"/>
<keyword evidence="4 7" id="KW-0963">Cytoplasm</keyword>
<accession>A0A2C5YC43</accession>
<keyword evidence="5 7" id="KW-0346">Stress response</keyword>
<keyword evidence="10" id="KW-1185">Reference proteome</keyword>
<feature type="compositionally biased region" description="Polar residues" evidence="8">
    <location>
        <begin position="1"/>
        <end position="11"/>
    </location>
</feature>
<feature type="compositionally biased region" description="Low complexity" evidence="8">
    <location>
        <begin position="75"/>
        <end position="90"/>
    </location>
</feature>
<dbReference type="AlphaFoldDB" id="A0A2C5YC43"/>
<feature type="compositionally biased region" description="Pro residues" evidence="8">
    <location>
        <begin position="113"/>
        <end position="123"/>
    </location>
</feature>
<feature type="compositionally biased region" description="Low complexity" evidence="8">
    <location>
        <begin position="147"/>
        <end position="166"/>
    </location>
</feature>
<feature type="compositionally biased region" description="Low complexity" evidence="8">
    <location>
        <begin position="767"/>
        <end position="785"/>
    </location>
</feature>
<feature type="compositionally biased region" description="Low complexity" evidence="8">
    <location>
        <begin position="702"/>
        <end position="716"/>
    </location>
</feature>
<proteinExistence type="inferred from homology"/>
<evidence type="ECO:0000256" key="6">
    <source>
        <dbReference type="ARBA" id="ARBA00023054"/>
    </source>
</evidence>
<feature type="compositionally biased region" description="Acidic residues" evidence="8">
    <location>
        <begin position="419"/>
        <end position="451"/>
    </location>
</feature>
<dbReference type="STRING" id="1399860.A0A2C5YC43"/>
<organism evidence="9 10">
    <name type="scientific">Ophiocordyceps australis</name>
    <dbReference type="NCBI Taxonomy" id="1399860"/>
    <lineage>
        <taxon>Eukaryota</taxon>
        <taxon>Fungi</taxon>
        <taxon>Dikarya</taxon>
        <taxon>Ascomycota</taxon>
        <taxon>Pezizomycotina</taxon>
        <taxon>Sordariomycetes</taxon>
        <taxon>Hypocreomycetidae</taxon>
        <taxon>Hypocreales</taxon>
        <taxon>Ophiocordycipitaceae</taxon>
        <taxon>Ophiocordyceps</taxon>
    </lineage>
</organism>
<dbReference type="Pfam" id="PF13945">
    <property type="entry name" value="NST1"/>
    <property type="match status" value="1"/>
</dbReference>
<dbReference type="PANTHER" id="PTHR23075:SF0">
    <property type="entry name" value="ATPASE FAMILY AAA DOMAIN-CONTAINING PROTEIN 3"/>
    <property type="match status" value="1"/>
</dbReference>
<comment type="similarity">
    <text evidence="2 7">Belongs to the NST1 family.</text>
</comment>
<evidence type="ECO:0000256" key="2">
    <source>
        <dbReference type="ARBA" id="ARBA00007112"/>
    </source>
</evidence>
<dbReference type="EMBL" id="NJET01000022">
    <property type="protein sequence ID" value="PHH65040.1"/>
    <property type="molecule type" value="Genomic_DNA"/>
</dbReference>
<feature type="compositionally biased region" description="Acidic residues" evidence="8">
    <location>
        <begin position="304"/>
        <end position="332"/>
    </location>
</feature>
<dbReference type="GO" id="GO:0007005">
    <property type="term" value="P:mitochondrion organization"/>
    <property type="evidence" value="ECO:0007669"/>
    <property type="project" value="TreeGrafter"/>
</dbReference>
<dbReference type="GO" id="GO:0005739">
    <property type="term" value="C:mitochondrion"/>
    <property type="evidence" value="ECO:0007669"/>
    <property type="project" value="TreeGrafter"/>
</dbReference>
<dbReference type="InterPro" id="IPR025279">
    <property type="entry name" value="NST1"/>
</dbReference>
<evidence type="ECO:0000313" key="9">
    <source>
        <dbReference type="EMBL" id="PHH65040.1"/>
    </source>
</evidence>
<feature type="region of interest" description="Disordered" evidence="8">
    <location>
        <begin position="300"/>
        <end position="341"/>
    </location>
</feature>
<feature type="region of interest" description="Disordered" evidence="8">
    <location>
        <begin position="384"/>
        <end position="457"/>
    </location>
</feature>
<feature type="compositionally biased region" description="Basic residues" evidence="8">
    <location>
        <begin position="508"/>
        <end position="518"/>
    </location>
</feature>